<evidence type="ECO:0000313" key="2">
    <source>
        <dbReference type="EMBL" id="ANJ08991.1"/>
    </source>
</evidence>
<evidence type="ECO:0008006" key="4">
    <source>
        <dbReference type="Google" id="ProtNLM"/>
    </source>
</evidence>
<keyword evidence="1" id="KW-0812">Transmembrane</keyword>
<reference evidence="2 3" key="1">
    <citation type="submission" date="2016-05" db="EMBL/GenBank/DDBJ databases">
        <title>Non-Contiguous Finished Genome Sequence of Streptomyces parvulus 2297 Integrated Site-Specifically with Actinophage R4.</title>
        <authorList>
            <person name="Nishizawa T."/>
            <person name="Miura T."/>
            <person name="Harada C."/>
            <person name="Guo Y."/>
            <person name="Narisawa K."/>
            <person name="Ohta H."/>
            <person name="Takahashi H."/>
            <person name="Shirai M."/>
        </authorList>
    </citation>
    <scope>NUCLEOTIDE SEQUENCE [LARGE SCALE GENOMIC DNA]</scope>
    <source>
        <strain evidence="2 3">2297</strain>
    </source>
</reference>
<dbReference type="EMBL" id="CP015866">
    <property type="protein sequence ID" value="ANJ08991.1"/>
    <property type="molecule type" value="Genomic_DNA"/>
</dbReference>
<organism evidence="2 3">
    <name type="scientific">Streptomyces parvulus</name>
    <dbReference type="NCBI Taxonomy" id="146923"/>
    <lineage>
        <taxon>Bacteria</taxon>
        <taxon>Bacillati</taxon>
        <taxon>Actinomycetota</taxon>
        <taxon>Actinomycetes</taxon>
        <taxon>Kitasatosporales</taxon>
        <taxon>Streptomycetaceae</taxon>
        <taxon>Streptomyces</taxon>
    </lineage>
</organism>
<dbReference type="Proteomes" id="UP000078468">
    <property type="component" value="Chromosome"/>
</dbReference>
<accession>A0A191V1V1</accession>
<name>A0A191V1V1_9ACTN</name>
<sequence length="72" mass="7871">MPVAGRGRRGGMRRWLKLVALAAVLSACMGVVSRLWQDTWADAAWFGVTMCCVTLGVWGARAYVDRNAQGKD</sequence>
<proteinExistence type="predicted"/>
<protein>
    <recommendedName>
        <fullName evidence="4">Lipoprotein</fullName>
    </recommendedName>
</protein>
<dbReference type="KEGG" id="spav:Spa2297_19715"/>
<keyword evidence="1" id="KW-1133">Transmembrane helix</keyword>
<gene>
    <name evidence="2" type="ORF">Spa2297_19715</name>
</gene>
<dbReference type="PROSITE" id="PS51257">
    <property type="entry name" value="PROKAR_LIPOPROTEIN"/>
    <property type="match status" value="1"/>
</dbReference>
<evidence type="ECO:0000313" key="3">
    <source>
        <dbReference type="Proteomes" id="UP000078468"/>
    </source>
</evidence>
<keyword evidence="1" id="KW-0472">Membrane</keyword>
<dbReference type="AlphaFoldDB" id="A0A191V1V1"/>
<evidence type="ECO:0000256" key="1">
    <source>
        <dbReference type="SAM" id="Phobius"/>
    </source>
</evidence>
<feature type="transmembrane region" description="Helical" evidence="1">
    <location>
        <begin position="44"/>
        <end position="64"/>
    </location>
</feature>